<reference evidence="7" key="2">
    <citation type="submission" date="2011-02" db="EMBL/GenBank/DDBJ databases">
        <authorList>
            <person name="MacLean D."/>
        </authorList>
    </citation>
    <scope>NUCLEOTIDE SEQUENCE</scope>
</reference>
<evidence type="ECO:0000256" key="2">
    <source>
        <dbReference type="ARBA" id="ARBA00022723"/>
    </source>
</evidence>
<gene>
    <name evidence="7" type="primary">AlNc14C120G6658</name>
    <name evidence="7" type="ORF">ALNC14_075210</name>
</gene>
<dbReference type="InterPro" id="IPR001199">
    <property type="entry name" value="Cyt_B5-like_heme/steroid-bd"/>
</dbReference>
<dbReference type="Gene3D" id="3.10.120.10">
    <property type="entry name" value="Cytochrome b5-like heme/steroid binding domain"/>
    <property type="match status" value="1"/>
</dbReference>
<dbReference type="GO" id="GO:0020037">
    <property type="term" value="F:heme binding"/>
    <property type="evidence" value="ECO:0007669"/>
    <property type="project" value="UniProtKB-UniRule"/>
</dbReference>
<dbReference type="InterPro" id="IPR036047">
    <property type="entry name" value="F-box-like_dom_sf"/>
</dbReference>
<dbReference type="SUPFAM" id="SSF55856">
    <property type="entry name" value="Cytochrome b5-like heme/steroid binding domain"/>
    <property type="match status" value="1"/>
</dbReference>
<dbReference type="SMART" id="SM01117">
    <property type="entry name" value="Cyt-b5"/>
    <property type="match status" value="1"/>
</dbReference>
<dbReference type="PROSITE" id="PS50255">
    <property type="entry name" value="CYTOCHROME_B5_2"/>
    <property type="match status" value="1"/>
</dbReference>
<evidence type="ECO:0000256" key="3">
    <source>
        <dbReference type="ARBA" id="ARBA00023004"/>
    </source>
</evidence>
<keyword evidence="3 5" id="KW-0408">Iron</keyword>
<dbReference type="InterPro" id="IPR050668">
    <property type="entry name" value="Cytochrome_b5"/>
</dbReference>
<evidence type="ECO:0000256" key="1">
    <source>
        <dbReference type="ARBA" id="ARBA00022617"/>
    </source>
</evidence>
<evidence type="ECO:0000256" key="4">
    <source>
        <dbReference type="ARBA" id="ARBA00038168"/>
    </source>
</evidence>
<comment type="similarity">
    <text evidence="4 5">Belongs to the cytochrome b5 family.</text>
</comment>
<dbReference type="HOGENOM" id="CLU_814851_0_0_1"/>
<organism evidence="7">
    <name type="scientific">Albugo laibachii Nc14</name>
    <dbReference type="NCBI Taxonomy" id="890382"/>
    <lineage>
        <taxon>Eukaryota</taxon>
        <taxon>Sar</taxon>
        <taxon>Stramenopiles</taxon>
        <taxon>Oomycota</taxon>
        <taxon>Peronosporomycetes</taxon>
        <taxon>Albuginales</taxon>
        <taxon>Albuginaceae</taxon>
        <taxon>Albugo</taxon>
    </lineage>
</organism>
<evidence type="ECO:0000313" key="7">
    <source>
        <dbReference type="EMBL" id="CCA21378.1"/>
    </source>
</evidence>
<evidence type="ECO:0000256" key="5">
    <source>
        <dbReference type="RuleBase" id="RU362121"/>
    </source>
</evidence>
<name>F0WJD1_9STRA</name>
<dbReference type="PROSITE" id="PS00191">
    <property type="entry name" value="CYTOCHROME_B5_1"/>
    <property type="match status" value="1"/>
</dbReference>
<dbReference type="SUPFAM" id="SSF81383">
    <property type="entry name" value="F-box domain"/>
    <property type="match status" value="1"/>
</dbReference>
<dbReference type="PANTHER" id="PTHR19359">
    <property type="entry name" value="CYTOCHROME B5"/>
    <property type="match status" value="1"/>
</dbReference>
<dbReference type="GO" id="GO:0016020">
    <property type="term" value="C:membrane"/>
    <property type="evidence" value="ECO:0007669"/>
    <property type="project" value="TreeGrafter"/>
</dbReference>
<dbReference type="InterPro" id="IPR018506">
    <property type="entry name" value="Cyt_B5_heme-BS"/>
</dbReference>
<keyword evidence="1 5" id="KW-0349">Heme</keyword>
<sequence>MNITKSFQMALAPACYDKCCYVHKKDQAQTHTPAIICMVCLHLFMCVIFPLEWMHGVSTSEELQEALFDVIDIRSTIRSWSAEWIQSINYTLSITIKVTMYEVAILSSTWKVTNTLLDLLNKRSSRKHFANTLLAKEADLEHSTEATLTSLCDVTRLNVTEFLTAKDLNTCGMVNSLWQNRFGDSAELVWQSIFRRDFGVPAEMNGMVYTSLPLRQYYFQHILSRSIERAQVYSKHEERKCIVVYNQVFDITEFIELHPGGHQVLEDVIGRDATARWEGAQHSEDAMFMLTKYAIPDVATFVRTEGNLSRVLTRWKRAKWVLQHTSPSGPIRDVALRFLYR</sequence>
<dbReference type="AlphaFoldDB" id="F0WJD1"/>
<keyword evidence="2 5" id="KW-0479">Metal-binding</keyword>
<reference evidence="7" key="1">
    <citation type="journal article" date="2011" name="PLoS Biol.">
        <title>Gene gain and loss during evolution of obligate parasitism in the white rust pathogen of Arabidopsis thaliana.</title>
        <authorList>
            <person name="Kemen E."/>
            <person name="Gardiner A."/>
            <person name="Schultz-Larsen T."/>
            <person name="Kemen A.C."/>
            <person name="Balmuth A.L."/>
            <person name="Robert-Seilaniantz A."/>
            <person name="Bailey K."/>
            <person name="Holub E."/>
            <person name="Studholme D.J."/>
            <person name="Maclean D."/>
            <person name="Jones J.D."/>
        </authorList>
    </citation>
    <scope>NUCLEOTIDE SEQUENCE</scope>
</reference>
<dbReference type="EMBL" id="FR824165">
    <property type="protein sequence ID" value="CCA21378.1"/>
    <property type="molecule type" value="Genomic_DNA"/>
</dbReference>
<dbReference type="Pfam" id="PF00173">
    <property type="entry name" value="Cyt-b5"/>
    <property type="match status" value="1"/>
</dbReference>
<evidence type="ECO:0000259" key="6">
    <source>
        <dbReference type="PROSITE" id="PS50255"/>
    </source>
</evidence>
<dbReference type="InterPro" id="IPR036400">
    <property type="entry name" value="Cyt_B5-like_heme/steroid_sf"/>
</dbReference>
<feature type="domain" description="Cytochrome b5 heme-binding" evidence="6">
    <location>
        <begin position="224"/>
        <end position="299"/>
    </location>
</feature>
<dbReference type="GO" id="GO:0046872">
    <property type="term" value="F:metal ion binding"/>
    <property type="evidence" value="ECO:0007669"/>
    <property type="project" value="UniProtKB-UniRule"/>
</dbReference>
<protein>
    <submittedName>
        <fullName evidence="7">Cytochrome b5 reductase with Fbox domain putative</fullName>
    </submittedName>
</protein>
<proteinExistence type="inferred from homology"/>
<accession>F0WJD1</accession>